<organism evidence="2 3">
    <name type="scientific">Anopheles farauti</name>
    <dbReference type="NCBI Taxonomy" id="69004"/>
    <lineage>
        <taxon>Eukaryota</taxon>
        <taxon>Metazoa</taxon>
        <taxon>Ecdysozoa</taxon>
        <taxon>Arthropoda</taxon>
        <taxon>Hexapoda</taxon>
        <taxon>Insecta</taxon>
        <taxon>Pterygota</taxon>
        <taxon>Neoptera</taxon>
        <taxon>Endopterygota</taxon>
        <taxon>Diptera</taxon>
        <taxon>Nematocera</taxon>
        <taxon>Culicoidea</taxon>
        <taxon>Culicidae</taxon>
        <taxon>Anophelinae</taxon>
        <taxon>Anopheles</taxon>
    </lineage>
</organism>
<sequence>MRIFKSSNGTSVSVWSTSTAGIDTVLATTLGATVAPKTFSTSHLHQTGLIHQPNGNGNGVVHHHPNAGNGTGLNHAHLHLTTNGNSHSGSIGNNSTHSLTPHGGGHGAGGGSSTWNNRTSICSTHNKVSVMLSIYSPPESARCWCWMTQFQAVHEYGAFVTSLSTPVIVFIDRV</sequence>
<dbReference type="VEuPathDB" id="VectorBase:AFAF010865"/>
<name>A0A182QII0_9DIPT</name>
<reference evidence="2" key="2">
    <citation type="submission" date="2020-05" db="UniProtKB">
        <authorList>
            <consortium name="EnsemblMetazoa"/>
        </authorList>
    </citation>
    <scope>IDENTIFICATION</scope>
    <source>
        <strain evidence="2">FAR1</strain>
    </source>
</reference>
<proteinExistence type="predicted"/>
<dbReference type="STRING" id="69004.A0A182QII0"/>
<reference evidence="3" key="1">
    <citation type="submission" date="2014-01" db="EMBL/GenBank/DDBJ databases">
        <title>The Genome Sequence of Anopheles farauti FAR1 (V2).</title>
        <authorList>
            <consortium name="The Broad Institute Genomics Platform"/>
            <person name="Neafsey D.E."/>
            <person name="Besansky N."/>
            <person name="Howell P."/>
            <person name="Walton C."/>
            <person name="Young S.K."/>
            <person name="Zeng Q."/>
            <person name="Gargeya S."/>
            <person name="Fitzgerald M."/>
            <person name="Haas B."/>
            <person name="Abouelleil A."/>
            <person name="Allen A.W."/>
            <person name="Alvarado L."/>
            <person name="Arachchi H.M."/>
            <person name="Berlin A.M."/>
            <person name="Chapman S.B."/>
            <person name="Gainer-Dewar J."/>
            <person name="Goldberg J."/>
            <person name="Griggs A."/>
            <person name="Gujja S."/>
            <person name="Hansen M."/>
            <person name="Howarth C."/>
            <person name="Imamovic A."/>
            <person name="Ireland A."/>
            <person name="Larimer J."/>
            <person name="McCowan C."/>
            <person name="Murphy C."/>
            <person name="Pearson M."/>
            <person name="Poon T.W."/>
            <person name="Priest M."/>
            <person name="Roberts A."/>
            <person name="Saif S."/>
            <person name="Shea T."/>
            <person name="Sisk P."/>
            <person name="Sykes S."/>
            <person name="Wortman J."/>
            <person name="Nusbaum C."/>
            <person name="Birren B."/>
        </authorList>
    </citation>
    <scope>NUCLEOTIDE SEQUENCE [LARGE SCALE GENOMIC DNA]</scope>
    <source>
        <strain evidence="3">FAR1</strain>
    </source>
</reference>
<dbReference type="AlphaFoldDB" id="A0A182QII0"/>
<dbReference type="Proteomes" id="UP000075886">
    <property type="component" value="Unassembled WGS sequence"/>
</dbReference>
<dbReference type="EMBL" id="AXCN02000957">
    <property type="status" value="NOT_ANNOTATED_CDS"/>
    <property type="molecule type" value="Genomic_DNA"/>
</dbReference>
<evidence type="ECO:0000313" key="3">
    <source>
        <dbReference type="Proteomes" id="UP000075886"/>
    </source>
</evidence>
<dbReference type="EMBL" id="AXCN02000956">
    <property type="status" value="NOT_ANNOTATED_CDS"/>
    <property type="molecule type" value="Genomic_DNA"/>
</dbReference>
<evidence type="ECO:0000313" key="2">
    <source>
        <dbReference type="EnsemblMetazoa" id="AFAF010865-PA"/>
    </source>
</evidence>
<protein>
    <submittedName>
        <fullName evidence="2">Uncharacterized protein</fullName>
    </submittedName>
</protein>
<feature type="region of interest" description="Disordered" evidence="1">
    <location>
        <begin position="47"/>
        <end position="112"/>
    </location>
</feature>
<keyword evidence="3" id="KW-1185">Reference proteome</keyword>
<feature type="compositionally biased region" description="Gly residues" evidence="1">
    <location>
        <begin position="102"/>
        <end position="112"/>
    </location>
</feature>
<accession>A0A182QII0</accession>
<feature type="compositionally biased region" description="Low complexity" evidence="1">
    <location>
        <begin position="81"/>
        <end position="98"/>
    </location>
</feature>
<dbReference type="EnsemblMetazoa" id="AFAF010865-RA">
    <property type="protein sequence ID" value="AFAF010865-PA"/>
    <property type="gene ID" value="AFAF010865"/>
</dbReference>
<evidence type="ECO:0000256" key="1">
    <source>
        <dbReference type="SAM" id="MobiDB-lite"/>
    </source>
</evidence>